<reference evidence="1 4" key="1">
    <citation type="journal article" date="2021" name="Nat. Plants">
        <title>The Taxus genome provides insights into paclitaxel biosynthesis.</title>
        <authorList>
            <person name="Xiong X."/>
            <person name="Gou J."/>
            <person name="Liao Q."/>
            <person name="Li Y."/>
            <person name="Zhou Q."/>
            <person name="Bi G."/>
            <person name="Li C."/>
            <person name="Du R."/>
            <person name="Wang X."/>
            <person name="Sun T."/>
            <person name="Guo L."/>
            <person name="Liang H."/>
            <person name="Lu P."/>
            <person name="Wu Y."/>
            <person name="Zhang Z."/>
            <person name="Ro D.K."/>
            <person name="Shang Y."/>
            <person name="Huang S."/>
            <person name="Yan J."/>
        </authorList>
    </citation>
    <scope>NUCLEOTIDE SEQUENCE [LARGE SCALE GENOMIC DNA]</scope>
    <source>
        <strain evidence="1">Ta-2019</strain>
    </source>
</reference>
<accession>A0AA38BPK9</accession>
<proteinExistence type="predicted"/>
<dbReference type="EMBL" id="JAHRHJ020000011">
    <property type="protein sequence ID" value="KAH9296692.1"/>
    <property type="molecule type" value="Genomic_DNA"/>
</dbReference>
<dbReference type="Proteomes" id="UP000824469">
    <property type="component" value="Unassembled WGS sequence"/>
</dbReference>
<evidence type="ECO:0000313" key="4">
    <source>
        <dbReference type="Proteomes" id="UP000824469"/>
    </source>
</evidence>
<protein>
    <submittedName>
        <fullName evidence="1">Uncharacterized protein</fullName>
    </submittedName>
</protein>
<dbReference type="EMBL" id="JAHRHJ020000002">
    <property type="protein sequence ID" value="KAH9327771.1"/>
    <property type="molecule type" value="Genomic_DNA"/>
</dbReference>
<keyword evidence="4" id="KW-1185">Reference proteome</keyword>
<dbReference type="AlphaFoldDB" id="A0AA38BPK9"/>
<dbReference type="EMBL" id="JAHRHJ020003813">
    <property type="protein sequence ID" value="KAH9288440.1"/>
    <property type="molecule type" value="Genomic_DNA"/>
</dbReference>
<sequence>MESRKEYLLSTNRGDDSDFGRCVPYFETPNDRKNSVSGVAQRGAGSDNSSIWVSCTRFDTARFIIYVWYNVCNTP</sequence>
<evidence type="ECO:0000313" key="2">
    <source>
        <dbReference type="EMBL" id="KAH9296692.1"/>
    </source>
</evidence>
<gene>
    <name evidence="3" type="ORF">KI387_007949</name>
    <name evidence="1" type="ORF">KI387_032557</name>
    <name evidence="2" type="ORF">KI387_044272</name>
</gene>
<comment type="caution">
    <text evidence="1">The sequence shown here is derived from an EMBL/GenBank/DDBJ whole genome shotgun (WGS) entry which is preliminary data.</text>
</comment>
<evidence type="ECO:0000313" key="3">
    <source>
        <dbReference type="EMBL" id="KAH9327771.1"/>
    </source>
</evidence>
<organism evidence="1 4">
    <name type="scientific">Taxus chinensis</name>
    <name type="common">Chinese yew</name>
    <name type="synonym">Taxus wallichiana var. chinensis</name>
    <dbReference type="NCBI Taxonomy" id="29808"/>
    <lineage>
        <taxon>Eukaryota</taxon>
        <taxon>Viridiplantae</taxon>
        <taxon>Streptophyta</taxon>
        <taxon>Embryophyta</taxon>
        <taxon>Tracheophyta</taxon>
        <taxon>Spermatophyta</taxon>
        <taxon>Pinopsida</taxon>
        <taxon>Pinidae</taxon>
        <taxon>Conifers II</taxon>
        <taxon>Cupressales</taxon>
        <taxon>Taxaceae</taxon>
        <taxon>Taxus</taxon>
    </lineage>
</organism>
<name>A0AA38BPK9_TAXCH</name>
<evidence type="ECO:0000313" key="1">
    <source>
        <dbReference type="EMBL" id="KAH9288440.1"/>
    </source>
</evidence>